<evidence type="ECO:0000256" key="1">
    <source>
        <dbReference type="SAM" id="MobiDB-lite"/>
    </source>
</evidence>
<dbReference type="InterPro" id="IPR011042">
    <property type="entry name" value="6-blade_b-propeller_TolB-like"/>
</dbReference>
<accession>A0A2G1W2T3</accession>
<keyword evidence="4" id="KW-1185">Reference proteome</keyword>
<keyword evidence="2" id="KW-0732">Signal</keyword>
<sequence>MRSLLIAAAVSSSGLHAHTASAQDAAETETAPAETEAETETFPDDYWTEVESPVYPRGAVMSPTTLFVVDSDAPGVWTVPWPASEAIKPMRFVTGSRYLRKTMNRPFSATPHPEGGVLVGDSATREIYHVTPNADAPGGQDAKPLNGGFLGIPMALAVSPDGKTIYVGDAERRATFALPIEGGEPELVVRVNARGLVFDEEGALYAVTPDADAVVKINVAEKTSEPVVTDRPYGFPGGIAWHNGMGFVSDVYGKCIWQFTADGATEKWFDEELLLGPVGLSATADSVIVSDPKTKQVYQIDRESKEVTKLFAE</sequence>
<name>A0A2G1W2T3_9BACT</name>
<reference evidence="3 4" key="1">
    <citation type="submission" date="2017-06" db="EMBL/GenBank/DDBJ databases">
        <title>Description of Rhodopirellula bahusiensis sp. nov.</title>
        <authorList>
            <person name="Kizina J."/>
            <person name="Harder J."/>
        </authorList>
    </citation>
    <scope>NUCLEOTIDE SEQUENCE [LARGE SCALE GENOMIC DNA]</scope>
    <source>
        <strain evidence="3 4">SWK21</strain>
    </source>
</reference>
<feature type="signal peptide" evidence="2">
    <location>
        <begin position="1"/>
        <end position="22"/>
    </location>
</feature>
<dbReference type="AlphaFoldDB" id="A0A2G1W2T3"/>
<dbReference type="OrthoDB" id="214006at2"/>
<dbReference type="Gene3D" id="2.120.10.30">
    <property type="entry name" value="TolB, C-terminal domain"/>
    <property type="match status" value="1"/>
</dbReference>
<proteinExistence type="predicted"/>
<protein>
    <recommendedName>
        <fullName evidence="5">Lipoprotein</fullName>
    </recommendedName>
</protein>
<feature type="compositionally biased region" description="Acidic residues" evidence="1">
    <location>
        <begin position="35"/>
        <end position="45"/>
    </location>
</feature>
<dbReference type="EMBL" id="NIZW01000018">
    <property type="protein sequence ID" value="PHQ33333.1"/>
    <property type="molecule type" value="Genomic_DNA"/>
</dbReference>
<evidence type="ECO:0000256" key="2">
    <source>
        <dbReference type="SAM" id="SignalP"/>
    </source>
</evidence>
<dbReference type="SUPFAM" id="SSF63825">
    <property type="entry name" value="YWTD domain"/>
    <property type="match status" value="1"/>
</dbReference>
<evidence type="ECO:0008006" key="5">
    <source>
        <dbReference type="Google" id="ProtNLM"/>
    </source>
</evidence>
<feature type="region of interest" description="Disordered" evidence="1">
    <location>
        <begin position="16"/>
        <end position="45"/>
    </location>
</feature>
<comment type="caution">
    <text evidence="3">The sequence shown here is derived from an EMBL/GenBank/DDBJ whole genome shotgun (WGS) entry which is preliminary data.</text>
</comment>
<organism evidence="3 4">
    <name type="scientific">Rhodopirellula bahusiensis</name>
    <dbReference type="NCBI Taxonomy" id="2014065"/>
    <lineage>
        <taxon>Bacteria</taxon>
        <taxon>Pseudomonadati</taxon>
        <taxon>Planctomycetota</taxon>
        <taxon>Planctomycetia</taxon>
        <taxon>Pirellulales</taxon>
        <taxon>Pirellulaceae</taxon>
        <taxon>Rhodopirellula</taxon>
    </lineage>
</organism>
<gene>
    <name evidence="3" type="ORF">CEE69_21035</name>
</gene>
<evidence type="ECO:0000313" key="4">
    <source>
        <dbReference type="Proteomes" id="UP000225740"/>
    </source>
</evidence>
<dbReference type="Proteomes" id="UP000225740">
    <property type="component" value="Unassembled WGS sequence"/>
</dbReference>
<feature type="chain" id="PRO_5013787109" description="Lipoprotein" evidence="2">
    <location>
        <begin position="23"/>
        <end position="313"/>
    </location>
</feature>
<evidence type="ECO:0000313" key="3">
    <source>
        <dbReference type="EMBL" id="PHQ33333.1"/>
    </source>
</evidence>